<dbReference type="InterPro" id="IPR023187">
    <property type="entry name" value="Tscrpt_reg_MarR-type_CS"/>
</dbReference>
<dbReference type="PROSITE" id="PS50995">
    <property type="entry name" value="HTH_MARR_2"/>
    <property type="match status" value="1"/>
</dbReference>
<keyword evidence="1" id="KW-0805">Transcription regulation</keyword>
<evidence type="ECO:0000256" key="2">
    <source>
        <dbReference type="ARBA" id="ARBA00023125"/>
    </source>
</evidence>
<dbReference type="PANTHER" id="PTHR33164:SF43">
    <property type="entry name" value="HTH-TYPE TRANSCRIPTIONAL REPRESSOR YETL"/>
    <property type="match status" value="1"/>
</dbReference>
<dbReference type="Pfam" id="PF01047">
    <property type="entry name" value="MarR"/>
    <property type="match status" value="1"/>
</dbReference>
<gene>
    <name evidence="6" type="ORF">GCM10023081_30760</name>
</gene>
<feature type="domain" description="HTH marR-type" evidence="5">
    <location>
        <begin position="6"/>
        <end position="166"/>
    </location>
</feature>
<dbReference type="SUPFAM" id="SSF46785">
    <property type="entry name" value="Winged helix' DNA-binding domain"/>
    <property type="match status" value="1"/>
</dbReference>
<dbReference type="InterPro" id="IPR039422">
    <property type="entry name" value="MarR/SlyA-like"/>
</dbReference>
<evidence type="ECO:0000259" key="5">
    <source>
        <dbReference type="PROSITE" id="PS50995"/>
    </source>
</evidence>
<keyword evidence="7" id="KW-1185">Reference proteome</keyword>
<dbReference type="EMBL" id="BAABEO010000020">
    <property type="protein sequence ID" value="GAA3691181.1"/>
    <property type="molecule type" value="Genomic_DNA"/>
</dbReference>
<feature type="region of interest" description="Disordered" evidence="4">
    <location>
        <begin position="49"/>
        <end position="75"/>
    </location>
</feature>
<sequence>MTSNTTPDLGNLFHAAFRGLRRGWMEQLSPWGLTPHQWRALQAAGRHDGELNGGELNGGEVHGGEPAGCDGGNSGGGLRLKELAERLRIAPRSATEVVDQLEAKGLVERRPDPADRRATRVFLTAAGRQLHAEVAAARREQSERYFAALSPADRAELARLLDLLGTAGARD</sequence>
<dbReference type="PRINTS" id="PR00598">
    <property type="entry name" value="HTHMARR"/>
</dbReference>
<accession>A0ABP7CLD3</accession>
<reference evidence="7" key="1">
    <citation type="journal article" date="2019" name="Int. J. Syst. Evol. Microbiol.">
        <title>The Global Catalogue of Microorganisms (GCM) 10K type strain sequencing project: providing services to taxonomists for standard genome sequencing and annotation.</title>
        <authorList>
            <consortium name="The Broad Institute Genomics Platform"/>
            <consortium name="The Broad Institute Genome Sequencing Center for Infectious Disease"/>
            <person name="Wu L."/>
            <person name="Ma J."/>
        </authorList>
    </citation>
    <scope>NUCLEOTIDE SEQUENCE [LARGE SCALE GENOMIC DNA]</scope>
    <source>
        <strain evidence="7">JCM 30742</strain>
    </source>
</reference>
<dbReference type="InterPro" id="IPR036390">
    <property type="entry name" value="WH_DNA-bd_sf"/>
</dbReference>
<proteinExistence type="predicted"/>
<name>A0ABP7CLD3_9MICC</name>
<evidence type="ECO:0000256" key="3">
    <source>
        <dbReference type="ARBA" id="ARBA00023163"/>
    </source>
</evidence>
<keyword evidence="3" id="KW-0804">Transcription</keyword>
<keyword evidence="2" id="KW-0238">DNA-binding</keyword>
<evidence type="ECO:0000313" key="6">
    <source>
        <dbReference type="EMBL" id="GAA3691181.1"/>
    </source>
</evidence>
<dbReference type="PANTHER" id="PTHR33164">
    <property type="entry name" value="TRANSCRIPTIONAL REGULATOR, MARR FAMILY"/>
    <property type="match status" value="1"/>
</dbReference>
<dbReference type="RefSeq" id="WP_345152063.1">
    <property type="nucleotide sequence ID" value="NZ_BAABEO010000020.1"/>
</dbReference>
<evidence type="ECO:0000256" key="1">
    <source>
        <dbReference type="ARBA" id="ARBA00023015"/>
    </source>
</evidence>
<protein>
    <recommendedName>
        <fullName evidence="5">HTH marR-type domain-containing protein</fullName>
    </recommendedName>
</protein>
<dbReference type="InterPro" id="IPR036388">
    <property type="entry name" value="WH-like_DNA-bd_sf"/>
</dbReference>
<organism evidence="6 7">
    <name type="scientific">Arthrobacter ginkgonis</name>
    <dbReference type="NCBI Taxonomy" id="1630594"/>
    <lineage>
        <taxon>Bacteria</taxon>
        <taxon>Bacillati</taxon>
        <taxon>Actinomycetota</taxon>
        <taxon>Actinomycetes</taxon>
        <taxon>Micrococcales</taxon>
        <taxon>Micrococcaceae</taxon>
        <taxon>Arthrobacter</taxon>
    </lineage>
</organism>
<evidence type="ECO:0000256" key="4">
    <source>
        <dbReference type="SAM" id="MobiDB-lite"/>
    </source>
</evidence>
<dbReference type="Gene3D" id="1.10.10.10">
    <property type="entry name" value="Winged helix-like DNA-binding domain superfamily/Winged helix DNA-binding domain"/>
    <property type="match status" value="1"/>
</dbReference>
<comment type="caution">
    <text evidence="6">The sequence shown here is derived from an EMBL/GenBank/DDBJ whole genome shotgun (WGS) entry which is preliminary data.</text>
</comment>
<dbReference type="Proteomes" id="UP001500752">
    <property type="component" value="Unassembled WGS sequence"/>
</dbReference>
<evidence type="ECO:0000313" key="7">
    <source>
        <dbReference type="Proteomes" id="UP001500752"/>
    </source>
</evidence>
<dbReference type="InterPro" id="IPR000835">
    <property type="entry name" value="HTH_MarR-typ"/>
</dbReference>
<dbReference type="PROSITE" id="PS01117">
    <property type="entry name" value="HTH_MARR_1"/>
    <property type="match status" value="1"/>
</dbReference>
<feature type="compositionally biased region" description="Gly residues" evidence="4">
    <location>
        <begin position="51"/>
        <end position="75"/>
    </location>
</feature>
<dbReference type="SMART" id="SM00347">
    <property type="entry name" value="HTH_MARR"/>
    <property type="match status" value="1"/>
</dbReference>